<dbReference type="EMBL" id="CAXDID020000563">
    <property type="protein sequence ID" value="CAL6103174.1"/>
    <property type="molecule type" value="Genomic_DNA"/>
</dbReference>
<keyword evidence="3" id="KW-1185">Reference proteome</keyword>
<name>A0AA86RF26_9EUKA</name>
<protein>
    <submittedName>
        <fullName evidence="2">Hypothetical_protein</fullName>
    </submittedName>
</protein>
<reference evidence="1" key="1">
    <citation type="submission" date="2023-06" db="EMBL/GenBank/DDBJ databases">
        <authorList>
            <person name="Kurt Z."/>
        </authorList>
    </citation>
    <scope>NUCLEOTIDE SEQUENCE</scope>
</reference>
<dbReference type="Proteomes" id="UP001642409">
    <property type="component" value="Unassembled WGS sequence"/>
</dbReference>
<organism evidence="1">
    <name type="scientific">Hexamita inflata</name>
    <dbReference type="NCBI Taxonomy" id="28002"/>
    <lineage>
        <taxon>Eukaryota</taxon>
        <taxon>Metamonada</taxon>
        <taxon>Diplomonadida</taxon>
        <taxon>Hexamitidae</taxon>
        <taxon>Hexamitinae</taxon>
        <taxon>Hexamita</taxon>
    </lineage>
</organism>
<sequence>MQLFECIGEVDFSRVNDYQYCSCSYLSQSDDEMQSILLKRQADQSRGYYIRQQIRKKVAGSIPGQCTFQLKNRGKSEKTVKNRRWSNIHRRRKNRRSKTAKPSFWDTLSRIHFNDTFSMYNTTLPHSEGVQPQKVESSLSIRSRFGYLVTYRRVVSYEYDFNQIKTWRKQLYNDSMFV</sequence>
<accession>A0AA86RF26</accession>
<dbReference type="EMBL" id="CATOUU010001098">
    <property type="protein sequence ID" value="CAI9971807.1"/>
    <property type="molecule type" value="Genomic_DNA"/>
</dbReference>
<evidence type="ECO:0000313" key="3">
    <source>
        <dbReference type="Proteomes" id="UP001642409"/>
    </source>
</evidence>
<comment type="caution">
    <text evidence="1">The sequence shown here is derived from an EMBL/GenBank/DDBJ whole genome shotgun (WGS) entry which is preliminary data.</text>
</comment>
<gene>
    <name evidence="1" type="ORF">HINF_LOCUS59452</name>
    <name evidence="2" type="ORF">HINF_LOCUS72018</name>
</gene>
<dbReference type="AlphaFoldDB" id="A0AA86RF26"/>
<evidence type="ECO:0000313" key="2">
    <source>
        <dbReference type="EMBL" id="CAL6103174.1"/>
    </source>
</evidence>
<evidence type="ECO:0000313" key="1">
    <source>
        <dbReference type="EMBL" id="CAI9971807.1"/>
    </source>
</evidence>
<reference evidence="2 3" key="2">
    <citation type="submission" date="2024-07" db="EMBL/GenBank/DDBJ databases">
        <authorList>
            <person name="Akdeniz Z."/>
        </authorList>
    </citation>
    <scope>NUCLEOTIDE SEQUENCE [LARGE SCALE GENOMIC DNA]</scope>
</reference>
<proteinExistence type="predicted"/>